<organism evidence="1">
    <name type="scientific">marine sediment metagenome</name>
    <dbReference type="NCBI Taxonomy" id="412755"/>
    <lineage>
        <taxon>unclassified sequences</taxon>
        <taxon>metagenomes</taxon>
        <taxon>ecological metagenomes</taxon>
    </lineage>
</organism>
<reference evidence="1" key="1">
    <citation type="journal article" date="2014" name="Front. Microbiol.">
        <title>High frequency of phylogenetically diverse reductive dehalogenase-homologous genes in deep subseafloor sedimentary metagenomes.</title>
        <authorList>
            <person name="Kawai M."/>
            <person name="Futagami T."/>
            <person name="Toyoda A."/>
            <person name="Takaki Y."/>
            <person name="Nishi S."/>
            <person name="Hori S."/>
            <person name="Arai W."/>
            <person name="Tsubouchi T."/>
            <person name="Morono Y."/>
            <person name="Uchiyama I."/>
            <person name="Ito T."/>
            <person name="Fujiyama A."/>
            <person name="Inagaki F."/>
            <person name="Takami H."/>
        </authorList>
    </citation>
    <scope>NUCLEOTIDE SEQUENCE</scope>
    <source>
        <strain evidence="1">Expedition CK06-06</strain>
    </source>
</reference>
<dbReference type="EMBL" id="BART01037177">
    <property type="protein sequence ID" value="GAH05879.1"/>
    <property type="molecule type" value="Genomic_DNA"/>
</dbReference>
<protein>
    <submittedName>
        <fullName evidence="1">Uncharacterized protein</fullName>
    </submittedName>
</protein>
<dbReference type="AlphaFoldDB" id="X1DLJ6"/>
<accession>X1DLJ6</accession>
<evidence type="ECO:0000313" key="1">
    <source>
        <dbReference type="EMBL" id="GAH05879.1"/>
    </source>
</evidence>
<proteinExistence type="predicted"/>
<comment type="caution">
    <text evidence="1">The sequence shown here is derived from an EMBL/GenBank/DDBJ whole genome shotgun (WGS) entry which is preliminary data.</text>
</comment>
<feature type="non-terminal residue" evidence="1">
    <location>
        <position position="1"/>
    </location>
</feature>
<name>X1DLJ6_9ZZZZ</name>
<gene>
    <name evidence="1" type="ORF">S01H4_62332</name>
</gene>
<sequence>VEKADQARIQAQQKAAEWQEKGKVAYEEKVKLTKKTGKGEDVEVVEEVVEEVEVEKPGETKA</sequence>